<accession>A0A383D5X8</accession>
<sequence>MLGVKSIHPANSGPDILLLLLKALISISAPFSPTRLTS</sequence>
<dbReference type="EMBL" id="UINC01214441">
    <property type="protein sequence ID" value="SVE39675.1"/>
    <property type="molecule type" value="Genomic_DNA"/>
</dbReference>
<organism evidence="1">
    <name type="scientific">marine metagenome</name>
    <dbReference type="NCBI Taxonomy" id="408172"/>
    <lineage>
        <taxon>unclassified sequences</taxon>
        <taxon>metagenomes</taxon>
        <taxon>ecological metagenomes</taxon>
    </lineage>
</organism>
<reference evidence="1" key="1">
    <citation type="submission" date="2018-05" db="EMBL/GenBank/DDBJ databases">
        <authorList>
            <person name="Lanie J.A."/>
            <person name="Ng W.-L."/>
            <person name="Kazmierczak K.M."/>
            <person name="Andrzejewski T.M."/>
            <person name="Davidsen T.M."/>
            <person name="Wayne K.J."/>
            <person name="Tettelin H."/>
            <person name="Glass J.I."/>
            <person name="Rusch D."/>
            <person name="Podicherti R."/>
            <person name="Tsui H.-C.T."/>
            <person name="Winkler M.E."/>
        </authorList>
    </citation>
    <scope>NUCLEOTIDE SEQUENCE</scope>
</reference>
<gene>
    <name evidence="1" type="ORF">METZ01_LOCUS492529</name>
</gene>
<name>A0A383D5X8_9ZZZZ</name>
<evidence type="ECO:0000313" key="1">
    <source>
        <dbReference type="EMBL" id="SVE39675.1"/>
    </source>
</evidence>
<dbReference type="AlphaFoldDB" id="A0A383D5X8"/>
<protein>
    <submittedName>
        <fullName evidence="1">Uncharacterized protein</fullName>
    </submittedName>
</protein>
<proteinExistence type="predicted"/>